<organism evidence="1 2">
    <name type="scientific">Actinoplanes palleronii</name>
    <dbReference type="NCBI Taxonomy" id="113570"/>
    <lineage>
        <taxon>Bacteria</taxon>
        <taxon>Bacillati</taxon>
        <taxon>Actinomycetota</taxon>
        <taxon>Actinomycetes</taxon>
        <taxon>Micromonosporales</taxon>
        <taxon>Micromonosporaceae</taxon>
        <taxon>Actinoplanes</taxon>
    </lineage>
</organism>
<evidence type="ECO:0000313" key="1">
    <source>
        <dbReference type="EMBL" id="GIE73356.1"/>
    </source>
</evidence>
<dbReference type="EMBL" id="BOMS01000171">
    <property type="protein sequence ID" value="GIE73356.1"/>
    <property type="molecule type" value="Genomic_DNA"/>
</dbReference>
<comment type="caution">
    <text evidence="1">The sequence shown here is derived from an EMBL/GenBank/DDBJ whole genome shotgun (WGS) entry which is preliminary data.</text>
</comment>
<protein>
    <submittedName>
        <fullName evidence="1">Uncharacterized protein</fullName>
    </submittedName>
</protein>
<reference evidence="1 2" key="1">
    <citation type="submission" date="2021-01" db="EMBL/GenBank/DDBJ databases">
        <title>Whole genome shotgun sequence of Actinoplanes palleronii NBRC 14916.</title>
        <authorList>
            <person name="Komaki H."/>
            <person name="Tamura T."/>
        </authorList>
    </citation>
    <scope>NUCLEOTIDE SEQUENCE [LARGE SCALE GENOMIC DNA]</scope>
    <source>
        <strain evidence="1 2">NBRC 14916</strain>
    </source>
</reference>
<evidence type="ECO:0000313" key="2">
    <source>
        <dbReference type="Proteomes" id="UP000624709"/>
    </source>
</evidence>
<gene>
    <name evidence="1" type="ORF">Apa02nite_094640</name>
</gene>
<sequence length="90" mass="9629">MLTELVDRFEIGAGMRPAGGAYGGLVPAFFRFGSMDDHFLGRSCGGTGSKTPVLACECGEWGCWPLKTSITVTDDHVTWDAFEPGDGDRP</sequence>
<name>A0ABQ4BRQ7_9ACTN</name>
<accession>A0ABQ4BRQ7</accession>
<proteinExistence type="predicted"/>
<dbReference type="Proteomes" id="UP000624709">
    <property type="component" value="Unassembled WGS sequence"/>
</dbReference>
<keyword evidence="2" id="KW-1185">Reference proteome</keyword>
<dbReference type="RefSeq" id="WP_203830962.1">
    <property type="nucleotide sequence ID" value="NZ_BAAATY010000063.1"/>
</dbReference>